<feature type="region of interest" description="Disordered" evidence="2">
    <location>
        <begin position="18"/>
        <end position="39"/>
    </location>
</feature>
<dbReference type="OrthoDB" id="27198at2759"/>
<feature type="compositionally biased region" description="Basic and acidic residues" evidence="2">
    <location>
        <begin position="21"/>
        <end position="36"/>
    </location>
</feature>
<protein>
    <recommendedName>
        <fullName evidence="1">Defective in cullin neddylation protein</fullName>
    </recommendedName>
</protein>
<dbReference type="Pfam" id="PF03556">
    <property type="entry name" value="Cullin_binding"/>
    <property type="match status" value="1"/>
</dbReference>
<dbReference type="STRING" id="6832.A0A553NUI4"/>
<dbReference type="InterPro" id="IPR014764">
    <property type="entry name" value="DCN-prot"/>
</dbReference>
<dbReference type="Proteomes" id="UP000318571">
    <property type="component" value="Chromosome 1"/>
</dbReference>
<dbReference type="Gene3D" id="1.10.238.200">
    <property type="entry name" value="Cullin, PONY binding domain"/>
    <property type="match status" value="1"/>
</dbReference>
<dbReference type="InterPro" id="IPR005176">
    <property type="entry name" value="PONY_dom"/>
</dbReference>
<proteinExistence type="predicted"/>
<dbReference type="FunFam" id="1.10.238.200:FF:000003">
    <property type="entry name" value="DCN1-like protein 3"/>
    <property type="match status" value="1"/>
</dbReference>
<comment type="function">
    <text evidence="1">Neddylation of cullins play an essential role in the regulation of SCF-type complexes activity.</text>
</comment>
<dbReference type="GO" id="GO:0031624">
    <property type="term" value="F:ubiquitin conjugating enzyme binding"/>
    <property type="evidence" value="ECO:0007669"/>
    <property type="project" value="TreeGrafter"/>
</dbReference>
<evidence type="ECO:0000256" key="2">
    <source>
        <dbReference type="SAM" id="MobiDB-lite"/>
    </source>
</evidence>
<evidence type="ECO:0000313" key="5">
    <source>
        <dbReference type="Proteomes" id="UP000318571"/>
    </source>
</evidence>
<dbReference type="AlphaFoldDB" id="A0A553NUI4"/>
<evidence type="ECO:0000313" key="4">
    <source>
        <dbReference type="EMBL" id="TRY69089.1"/>
    </source>
</evidence>
<reference evidence="4 5" key="1">
    <citation type="journal article" date="2018" name="Nat. Ecol. Evol.">
        <title>Genomic signatures of mitonuclear coevolution across populations of Tigriopus californicus.</title>
        <authorList>
            <person name="Barreto F.S."/>
            <person name="Watson E.T."/>
            <person name="Lima T.G."/>
            <person name="Willett C.S."/>
            <person name="Edmands S."/>
            <person name="Li W."/>
            <person name="Burton R.S."/>
        </authorList>
    </citation>
    <scope>NUCLEOTIDE SEQUENCE [LARGE SCALE GENOMIC DNA]</scope>
    <source>
        <strain evidence="4 5">San Diego</strain>
    </source>
</reference>
<keyword evidence="5" id="KW-1185">Reference proteome</keyword>
<dbReference type="GO" id="GO:0005886">
    <property type="term" value="C:plasma membrane"/>
    <property type="evidence" value="ECO:0007669"/>
    <property type="project" value="UniProtKB-ARBA"/>
</dbReference>
<dbReference type="GO" id="GO:0000151">
    <property type="term" value="C:ubiquitin ligase complex"/>
    <property type="evidence" value="ECO:0007669"/>
    <property type="project" value="TreeGrafter"/>
</dbReference>
<feature type="domain" description="DCUN1" evidence="3">
    <location>
        <begin position="128"/>
        <end position="318"/>
    </location>
</feature>
<dbReference type="PANTHER" id="PTHR12281">
    <property type="entry name" value="RP42 RELATED"/>
    <property type="match status" value="1"/>
</dbReference>
<dbReference type="InterPro" id="IPR042460">
    <property type="entry name" value="DCN1-like_PONY"/>
</dbReference>
<sequence length="350" mass="39554">MRLALIMGALCSRCCNRSHTRGGDSFRKPLDSHKPFSDPSPVFPLDGGKPFHQNLVKQNSLGSSPYSTHQHGGMATAVTITSGPPIVTILGASSVGDLKVESHHSTRRSFVSLLPPLGRSGSNEFKHGSESKIQALFLKYKDGHEDAILAHGVEHFCRDLDLRPEDFRVLVFAWKCNVEQMCRFSRSEFVHGMRLLRTDSVRGVQARLPECLCELLNDQAEFKDLYRFTFGFGLEPGQKVLPTAMAVSLWQLVFSQREPVLLGRWVEFLKAHPEIRGIPRDTWNMFLNLTEAVGDDLSVYDDSEAWPGLFDDFVEYENDNANQNVCKNDLKYFHRQDGSNSRDDDKETEF</sequence>
<dbReference type="GO" id="GO:0097602">
    <property type="term" value="F:cullin family protein binding"/>
    <property type="evidence" value="ECO:0007669"/>
    <property type="project" value="TreeGrafter"/>
</dbReference>
<accession>A0A553NUI4</accession>
<gene>
    <name evidence="4" type="ORF">TCAL_09344</name>
</gene>
<dbReference type="EMBL" id="VCGU01000010">
    <property type="protein sequence ID" value="TRY69089.1"/>
    <property type="molecule type" value="Genomic_DNA"/>
</dbReference>
<organism evidence="4 5">
    <name type="scientific">Tigriopus californicus</name>
    <name type="common">Marine copepod</name>
    <dbReference type="NCBI Taxonomy" id="6832"/>
    <lineage>
        <taxon>Eukaryota</taxon>
        <taxon>Metazoa</taxon>
        <taxon>Ecdysozoa</taxon>
        <taxon>Arthropoda</taxon>
        <taxon>Crustacea</taxon>
        <taxon>Multicrustacea</taxon>
        <taxon>Hexanauplia</taxon>
        <taxon>Copepoda</taxon>
        <taxon>Harpacticoida</taxon>
        <taxon>Harpacticidae</taxon>
        <taxon>Tigriopus</taxon>
    </lineage>
</organism>
<evidence type="ECO:0000256" key="1">
    <source>
        <dbReference type="RuleBase" id="RU410713"/>
    </source>
</evidence>
<dbReference type="PANTHER" id="PTHR12281:SF31">
    <property type="entry name" value="DCN1-LIKE PROTEIN 3"/>
    <property type="match status" value="1"/>
</dbReference>
<evidence type="ECO:0000259" key="3">
    <source>
        <dbReference type="PROSITE" id="PS51229"/>
    </source>
</evidence>
<dbReference type="GO" id="GO:2000436">
    <property type="term" value="P:positive regulation of protein neddylation"/>
    <property type="evidence" value="ECO:0007669"/>
    <property type="project" value="UniProtKB-ARBA"/>
</dbReference>
<dbReference type="GO" id="GO:0045116">
    <property type="term" value="P:protein neddylation"/>
    <property type="evidence" value="ECO:0007669"/>
    <property type="project" value="TreeGrafter"/>
</dbReference>
<comment type="caution">
    <text evidence="4">The sequence shown here is derived from an EMBL/GenBank/DDBJ whole genome shotgun (WGS) entry which is preliminary data.</text>
</comment>
<dbReference type="Gene3D" id="1.10.238.10">
    <property type="entry name" value="EF-hand"/>
    <property type="match status" value="1"/>
</dbReference>
<dbReference type="GO" id="GO:0032182">
    <property type="term" value="F:ubiquitin-like protein binding"/>
    <property type="evidence" value="ECO:0007669"/>
    <property type="project" value="TreeGrafter"/>
</dbReference>
<name>A0A553NUI4_TIGCA</name>
<dbReference type="PROSITE" id="PS51229">
    <property type="entry name" value="DCUN1"/>
    <property type="match status" value="1"/>
</dbReference>